<evidence type="ECO:0000256" key="6">
    <source>
        <dbReference type="ARBA" id="ARBA00022679"/>
    </source>
</evidence>
<dbReference type="InterPro" id="IPR050428">
    <property type="entry name" value="TCS_sensor_his_kinase"/>
</dbReference>
<dbReference type="SUPFAM" id="SSF47384">
    <property type="entry name" value="Homodimeric domain of signal transducing histidine kinase"/>
    <property type="match status" value="1"/>
</dbReference>
<evidence type="ECO:0000256" key="8">
    <source>
        <dbReference type="ARBA" id="ARBA00022777"/>
    </source>
</evidence>
<organism evidence="14 15">
    <name type="scientific">Flavimobilis marinus</name>
    <dbReference type="NCBI Taxonomy" id="285351"/>
    <lineage>
        <taxon>Bacteria</taxon>
        <taxon>Bacillati</taxon>
        <taxon>Actinomycetota</taxon>
        <taxon>Actinomycetes</taxon>
        <taxon>Micrococcales</taxon>
        <taxon>Jonesiaceae</taxon>
        <taxon>Flavimobilis</taxon>
    </lineage>
</organism>
<evidence type="ECO:0000256" key="9">
    <source>
        <dbReference type="ARBA" id="ARBA00022989"/>
    </source>
</evidence>
<dbReference type="Pfam" id="PF00512">
    <property type="entry name" value="HisKA"/>
    <property type="match status" value="1"/>
</dbReference>
<dbReference type="CDD" id="cd00075">
    <property type="entry name" value="HATPase"/>
    <property type="match status" value="1"/>
</dbReference>
<dbReference type="GO" id="GO:0000155">
    <property type="term" value="F:phosphorelay sensor kinase activity"/>
    <property type="evidence" value="ECO:0007669"/>
    <property type="project" value="InterPro"/>
</dbReference>
<evidence type="ECO:0000256" key="7">
    <source>
        <dbReference type="ARBA" id="ARBA00022692"/>
    </source>
</evidence>
<keyword evidence="11" id="KW-0472">Membrane</keyword>
<dbReference type="InterPro" id="IPR004358">
    <property type="entry name" value="Sig_transdc_His_kin-like_C"/>
</dbReference>
<name>A0A1I2GS53_9MICO</name>
<evidence type="ECO:0000256" key="5">
    <source>
        <dbReference type="ARBA" id="ARBA00022553"/>
    </source>
</evidence>
<dbReference type="SMART" id="SM00388">
    <property type="entry name" value="HisKA"/>
    <property type="match status" value="1"/>
</dbReference>
<dbReference type="InterPro" id="IPR003594">
    <property type="entry name" value="HATPase_dom"/>
</dbReference>
<keyword evidence="9" id="KW-1133">Transmembrane helix</keyword>
<protein>
    <recommendedName>
        <fullName evidence="4">histidine kinase</fullName>
        <ecNumber evidence="4">2.7.13.3</ecNumber>
    </recommendedName>
</protein>
<dbReference type="Gene3D" id="1.10.287.130">
    <property type="match status" value="1"/>
</dbReference>
<dbReference type="EC" id="2.7.13.3" evidence="4"/>
<feature type="domain" description="HAMP" evidence="13">
    <location>
        <begin position="187"/>
        <end position="240"/>
    </location>
</feature>
<dbReference type="CDD" id="cd06225">
    <property type="entry name" value="HAMP"/>
    <property type="match status" value="1"/>
</dbReference>
<evidence type="ECO:0000313" key="14">
    <source>
        <dbReference type="EMBL" id="SFF20033.1"/>
    </source>
</evidence>
<dbReference type="InterPro" id="IPR036890">
    <property type="entry name" value="HATPase_C_sf"/>
</dbReference>
<dbReference type="Gene3D" id="6.10.340.10">
    <property type="match status" value="1"/>
</dbReference>
<dbReference type="PRINTS" id="PR00344">
    <property type="entry name" value="BCTRLSENSOR"/>
</dbReference>
<sequence length="478" mass="50058">MSLRTRMVVLIVVALVLGLTFSTVAATTLLRGYLVDQLDRQLLVTASAAQSGARDIAALTASSALPSEYYFEVQSADGRRTHVIYDRRSTAAWGAPVIPDVAPDSPLLDGQPFTVEGQRSIGLIMGAQETTWRAVAVPLDDGYAGNLVVALPLADVHAIGGQLVKILVLTCLSIALLGGLLSWLAVRRSLRPLSVIEATSRAIADGDMSQRIPPIPASTEVGSVAASLNVMLGKIEESFAVQQASEARMRRFVSDASHELRTPLVTIRGYAELFRMGALGDQEQAAAAMARIEGSAVQMGALVEDLLSLARLDEGRPLARDEVDLTAAARDALADLAAVAPDRATALVPDDAGPALVVGDPARLRQVLTNLVGNAAAHTPAGTPVEIAVLPEADAVVVEVRDHGPGIPAEHRELVFERFHRVDPSRNSSSGGSGLGMAIVQSIVTAHGGTVRVDETPGGGATIVLRLPRGGAIRDIAE</sequence>
<dbReference type="EMBL" id="FONZ01000003">
    <property type="protein sequence ID" value="SFF20033.1"/>
    <property type="molecule type" value="Genomic_DNA"/>
</dbReference>
<dbReference type="InterPro" id="IPR036097">
    <property type="entry name" value="HisK_dim/P_sf"/>
</dbReference>
<proteinExistence type="predicted"/>
<keyword evidence="15" id="KW-1185">Reference proteome</keyword>
<reference evidence="15" key="1">
    <citation type="submission" date="2016-10" db="EMBL/GenBank/DDBJ databases">
        <authorList>
            <person name="Varghese N."/>
            <person name="Submissions S."/>
        </authorList>
    </citation>
    <scope>NUCLEOTIDE SEQUENCE [LARGE SCALE GENOMIC DNA]</scope>
    <source>
        <strain evidence="15">DSM 19083</strain>
    </source>
</reference>
<dbReference type="Pfam" id="PF00672">
    <property type="entry name" value="HAMP"/>
    <property type="match status" value="1"/>
</dbReference>
<evidence type="ECO:0000259" key="13">
    <source>
        <dbReference type="PROSITE" id="PS50885"/>
    </source>
</evidence>
<comment type="catalytic activity">
    <reaction evidence="1">
        <text>ATP + protein L-histidine = ADP + protein N-phospho-L-histidine.</text>
        <dbReference type="EC" id="2.7.13.3"/>
    </reaction>
</comment>
<evidence type="ECO:0000256" key="2">
    <source>
        <dbReference type="ARBA" id="ARBA00001968"/>
    </source>
</evidence>
<evidence type="ECO:0000256" key="4">
    <source>
        <dbReference type="ARBA" id="ARBA00012438"/>
    </source>
</evidence>
<dbReference type="STRING" id="285351.SAMN04488035_1936"/>
<dbReference type="Pfam" id="PF02518">
    <property type="entry name" value="HATPase_c"/>
    <property type="match status" value="1"/>
</dbReference>
<dbReference type="InterPro" id="IPR005467">
    <property type="entry name" value="His_kinase_dom"/>
</dbReference>
<dbReference type="SUPFAM" id="SSF55874">
    <property type="entry name" value="ATPase domain of HSP90 chaperone/DNA topoisomerase II/histidine kinase"/>
    <property type="match status" value="1"/>
</dbReference>
<dbReference type="PROSITE" id="PS50109">
    <property type="entry name" value="HIS_KIN"/>
    <property type="match status" value="1"/>
</dbReference>
<evidence type="ECO:0000256" key="1">
    <source>
        <dbReference type="ARBA" id="ARBA00000085"/>
    </source>
</evidence>
<dbReference type="GO" id="GO:0005886">
    <property type="term" value="C:plasma membrane"/>
    <property type="evidence" value="ECO:0007669"/>
    <property type="project" value="UniProtKB-SubCell"/>
</dbReference>
<dbReference type="PROSITE" id="PS50885">
    <property type="entry name" value="HAMP"/>
    <property type="match status" value="1"/>
</dbReference>
<evidence type="ECO:0000256" key="10">
    <source>
        <dbReference type="ARBA" id="ARBA00023012"/>
    </source>
</evidence>
<dbReference type="SMART" id="SM00304">
    <property type="entry name" value="HAMP"/>
    <property type="match status" value="1"/>
</dbReference>
<dbReference type="CDD" id="cd00082">
    <property type="entry name" value="HisKA"/>
    <property type="match status" value="1"/>
</dbReference>
<dbReference type="GO" id="GO:0005509">
    <property type="term" value="F:calcium ion binding"/>
    <property type="evidence" value="ECO:0007669"/>
    <property type="project" value="UniProtKB-ARBA"/>
</dbReference>
<keyword evidence="10" id="KW-0902">Two-component regulatory system</keyword>
<accession>A0A1I2GS53</accession>
<keyword evidence="5" id="KW-0597">Phosphoprotein</keyword>
<dbReference type="Gene3D" id="3.30.565.10">
    <property type="entry name" value="Histidine kinase-like ATPase, C-terminal domain"/>
    <property type="match status" value="1"/>
</dbReference>
<dbReference type="InterPro" id="IPR003660">
    <property type="entry name" value="HAMP_dom"/>
</dbReference>
<evidence type="ECO:0000313" key="15">
    <source>
        <dbReference type="Proteomes" id="UP000198520"/>
    </source>
</evidence>
<dbReference type="PANTHER" id="PTHR45436:SF5">
    <property type="entry name" value="SENSOR HISTIDINE KINASE TRCS"/>
    <property type="match status" value="1"/>
</dbReference>
<keyword evidence="6" id="KW-0808">Transferase</keyword>
<dbReference type="PANTHER" id="PTHR45436">
    <property type="entry name" value="SENSOR HISTIDINE KINASE YKOH"/>
    <property type="match status" value="1"/>
</dbReference>
<dbReference type="InterPro" id="IPR003661">
    <property type="entry name" value="HisK_dim/P_dom"/>
</dbReference>
<dbReference type="SUPFAM" id="SSF158472">
    <property type="entry name" value="HAMP domain-like"/>
    <property type="match status" value="1"/>
</dbReference>
<keyword evidence="8 14" id="KW-0418">Kinase</keyword>
<feature type="domain" description="Histidine kinase" evidence="12">
    <location>
        <begin position="255"/>
        <end position="471"/>
    </location>
</feature>
<dbReference type="FunFam" id="1.10.287.130:FF:000001">
    <property type="entry name" value="Two-component sensor histidine kinase"/>
    <property type="match status" value="1"/>
</dbReference>
<dbReference type="SMART" id="SM00387">
    <property type="entry name" value="HATPase_c"/>
    <property type="match status" value="1"/>
</dbReference>
<comment type="cofactor">
    <cofactor evidence="2">
        <name>a divalent metal cation</name>
        <dbReference type="ChEBI" id="CHEBI:60240"/>
    </cofactor>
</comment>
<dbReference type="Proteomes" id="UP000198520">
    <property type="component" value="Unassembled WGS sequence"/>
</dbReference>
<evidence type="ECO:0000256" key="3">
    <source>
        <dbReference type="ARBA" id="ARBA00004236"/>
    </source>
</evidence>
<dbReference type="RefSeq" id="WP_229828743.1">
    <property type="nucleotide sequence ID" value="NZ_BNAN01000003.1"/>
</dbReference>
<gene>
    <name evidence="14" type="ORF">SAMN04488035_1936</name>
</gene>
<keyword evidence="7" id="KW-0812">Transmembrane</keyword>
<dbReference type="AlphaFoldDB" id="A0A1I2GS53"/>
<evidence type="ECO:0000256" key="11">
    <source>
        <dbReference type="ARBA" id="ARBA00023136"/>
    </source>
</evidence>
<evidence type="ECO:0000259" key="12">
    <source>
        <dbReference type="PROSITE" id="PS50109"/>
    </source>
</evidence>
<dbReference type="FunFam" id="3.30.565.10:FF:000006">
    <property type="entry name" value="Sensor histidine kinase WalK"/>
    <property type="match status" value="1"/>
</dbReference>
<comment type="subcellular location">
    <subcellularLocation>
        <location evidence="3">Cell membrane</location>
    </subcellularLocation>
</comment>